<organism evidence="1">
    <name type="scientific">hydrothermal vent metagenome</name>
    <dbReference type="NCBI Taxonomy" id="652676"/>
    <lineage>
        <taxon>unclassified sequences</taxon>
        <taxon>metagenomes</taxon>
        <taxon>ecological metagenomes</taxon>
    </lineage>
</organism>
<accession>A0A3B0ZJI2</accession>
<dbReference type="SUPFAM" id="SSF56112">
    <property type="entry name" value="Protein kinase-like (PK-like)"/>
    <property type="match status" value="1"/>
</dbReference>
<name>A0A3B0ZJI2_9ZZZZ</name>
<evidence type="ECO:0000313" key="1">
    <source>
        <dbReference type="EMBL" id="VAW87502.1"/>
    </source>
</evidence>
<proteinExistence type="predicted"/>
<protein>
    <recommendedName>
        <fullName evidence="2">Aminoglycoside phosphotransferase domain-containing protein</fullName>
    </recommendedName>
</protein>
<gene>
    <name evidence="1" type="ORF">MNBD_GAMMA16-1977</name>
</gene>
<evidence type="ECO:0008006" key="2">
    <source>
        <dbReference type="Google" id="ProtNLM"/>
    </source>
</evidence>
<dbReference type="AlphaFoldDB" id="A0A3B0ZJI2"/>
<sequence length="306" mass="34893">MLFLDALIRQHIPEWNTKSRLHIACIATTNPVYLVFSENSSYPELVIRVAESEDIIKTHNITQQLFKKVGNLVPESITTFNFENRNFTVQKGVNGMPWFQLAQSISTAAQWNALRGRAITALNQLHKGTMAIESWKTECVPGQELRDCFKKCIAAGTELPQQVKTQVEIMGKELDSLGTISAFPQHGDYCLNNLIIDVDAIHIIDFEDFGMTSMPLHDEFALALSMHSKSIATSLRHELNACTEVNLFNINSTALPGFFMHHLLLRLGEWSKPIQRQKYREWLLSILDNFLLEPHSFFDKLVLQKH</sequence>
<dbReference type="InterPro" id="IPR011009">
    <property type="entry name" value="Kinase-like_dom_sf"/>
</dbReference>
<dbReference type="EMBL" id="UOFO01000125">
    <property type="protein sequence ID" value="VAW87502.1"/>
    <property type="molecule type" value="Genomic_DNA"/>
</dbReference>
<reference evidence="1" key="1">
    <citation type="submission" date="2018-06" db="EMBL/GenBank/DDBJ databases">
        <authorList>
            <person name="Zhirakovskaya E."/>
        </authorList>
    </citation>
    <scope>NUCLEOTIDE SEQUENCE</scope>
</reference>